<proteinExistence type="predicted"/>
<evidence type="ECO:0000256" key="1">
    <source>
        <dbReference type="SAM" id="MobiDB-lite"/>
    </source>
</evidence>
<dbReference type="Proteomes" id="UP000176877">
    <property type="component" value="Unassembled WGS sequence"/>
</dbReference>
<evidence type="ECO:0000313" key="2">
    <source>
        <dbReference type="EMBL" id="OGF22433.1"/>
    </source>
</evidence>
<dbReference type="EMBL" id="MFFT01000050">
    <property type="protein sequence ID" value="OGF22433.1"/>
    <property type="molecule type" value="Genomic_DNA"/>
</dbReference>
<accession>A0A1F5S7N2</accession>
<reference evidence="2 3" key="1">
    <citation type="journal article" date="2016" name="Nat. Commun.">
        <title>Thousands of microbial genomes shed light on interconnected biogeochemical processes in an aquifer system.</title>
        <authorList>
            <person name="Anantharaman K."/>
            <person name="Brown C.T."/>
            <person name="Hug L.A."/>
            <person name="Sharon I."/>
            <person name="Castelle C.J."/>
            <person name="Probst A.J."/>
            <person name="Thomas B.C."/>
            <person name="Singh A."/>
            <person name="Wilkins M.J."/>
            <person name="Karaoz U."/>
            <person name="Brodie E.L."/>
            <person name="Williams K.H."/>
            <person name="Hubbard S.S."/>
            <person name="Banfield J.F."/>
        </authorList>
    </citation>
    <scope>NUCLEOTIDE SEQUENCE [LARGE SCALE GENOMIC DNA]</scope>
</reference>
<organism evidence="2 3">
    <name type="scientific">Candidatus Falkowbacteria bacterium RIFCSPHIGHO2_02_FULL_42_9</name>
    <dbReference type="NCBI Taxonomy" id="1797986"/>
    <lineage>
        <taxon>Bacteria</taxon>
        <taxon>Candidatus Falkowiibacteriota</taxon>
    </lineage>
</organism>
<gene>
    <name evidence="2" type="ORF">A3D45_00065</name>
</gene>
<evidence type="ECO:0000313" key="3">
    <source>
        <dbReference type="Proteomes" id="UP000176877"/>
    </source>
</evidence>
<feature type="region of interest" description="Disordered" evidence="1">
    <location>
        <begin position="1"/>
        <end position="42"/>
    </location>
</feature>
<name>A0A1F5S7N2_9BACT</name>
<dbReference type="AlphaFoldDB" id="A0A1F5S7N2"/>
<comment type="caution">
    <text evidence="2">The sequence shown here is derived from an EMBL/GenBank/DDBJ whole genome shotgun (WGS) entry which is preliminary data.</text>
</comment>
<sequence>MGIEMPKFEAPKKNYLERRLEPPLPDKEKHKTKQEHFEQHPESVRRLFNPNIEYGKSGKEKVELKDGWTLEYTYETLSEQEINSYSTSNEIPESLKQDIEAGKFRRLVGLSIDNPSGNELDLMKDFEVRDIFFAIDNKNFHSSLAKNKVFCYFSPNSFLGIMTLLHEIGHTTVVQKIISDSDTLGGALKGLGTAVKQSTARKIYNSPYLHFFLPQKLNEFAGKNVLKEERDAWAVAVSALRGTLDAFNVSKEDLRDSIHKMPLTAYSERIRQL</sequence>
<protein>
    <submittedName>
        <fullName evidence="2">Uncharacterized protein</fullName>
    </submittedName>
</protein>